<dbReference type="PANTHER" id="PTHR31672:SF10">
    <property type="entry name" value="F-BOX DOMAIN-CONTAINING PROTEIN"/>
    <property type="match status" value="1"/>
</dbReference>
<keyword evidence="4" id="KW-1185">Reference proteome</keyword>
<dbReference type="Pfam" id="PF07734">
    <property type="entry name" value="FBA_1"/>
    <property type="match status" value="1"/>
</dbReference>
<keyword evidence="1" id="KW-0812">Transmembrane</keyword>
<organism evidence="3 4">
    <name type="scientific">Tagetes erecta</name>
    <name type="common">African marigold</name>
    <dbReference type="NCBI Taxonomy" id="13708"/>
    <lineage>
        <taxon>Eukaryota</taxon>
        <taxon>Viridiplantae</taxon>
        <taxon>Streptophyta</taxon>
        <taxon>Embryophyta</taxon>
        <taxon>Tracheophyta</taxon>
        <taxon>Spermatophyta</taxon>
        <taxon>Magnoliopsida</taxon>
        <taxon>eudicotyledons</taxon>
        <taxon>Gunneridae</taxon>
        <taxon>Pentapetalae</taxon>
        <taxon>asterids</taxon>
        <taxon>campanulids</taxon>
        <taxon>Asterales</taxon>
        <taxon>Asteraceae</taxon>
        <taxon>Asteroideae</taxon>
        <taxon>Heliantheae alliance</taxon>
        <taxon>Tageteae</taxon>
        <taxon>Tagetes</taxon>
    </lineage>
</organism>
<evidence type="ECO:0000313" key="4">
    <source>
        <dbReference type="Proteomes" id="UP001229421"/>
    </source>
</evidence>
<comment type="caution">
    <text evidence="3">The sequence shown here is derived from an EMBL/GenBank/DDBJ whole genome shotgun (WGS) entry which is preliminary data.</text>
</comment>
<dbReference type="EMBL" id="JAUHHV010000002">
    <property type="protein sequence ID" value="KAK1432418.1"/>
    <property type="molecule type" value="Genomic_DNA"/>
</dbReference>
<gene>
    <name evidence="3" type="ORF">QVD17_09314</name>
</gene>
<reference evidence="3" key="1">
    <citation type="journal article" date="2023" name="bioRxiv">
        <title>Improved chromosome-level genome assembly for marigold (Tagetes erecta).</title>
        <authorList>
            <person name="Jiang F."/>
            <person name="Yuan L."/>
            <person name="Wang S."/>
            <person name="Wang H."/>
            <person name="Xu D."/>
            <person name="Wang A."/>
            <person name="Fan W."/>
        </authorList>
    </citation>
    <scope>NUCLEOTIDE SEQUENCE</scope>
    <source>
        <strain evidence="3">WSJ</strain>
        <tissue evidence="3">Leaf</tissue>
    </source>
</reference>
<evidence type="ECO:0000256" key="1">
    <source>
        <dbReference type="SAM" id="Phobius"/>
    </source>
</evidence>
<dbReference type="Proteomes" id="UP001229421">
    <property type="component" value="Unassembled WGS sequence"/>
</dbReference>
<keyword evidence="1" id="KW-0472">Membrane</keyword>
<dbReference type="InterPro" id="IPR017451">
    <property type="entry name" value="F-box-assoc_interact_dom"/>
</dbReference>
<dbReference type="NCBIfam" id="TIGR01640">
    <property type="entry name" value="F_box_assoc_1"/>
    <property type="match status" value="1"/>
</dbReference>
<feature type="domain" description="F-box associated beta-propeller type 1" evidence="2">
    <location>
        <begin position="37"/>
        <end position="221"/>
    </location>
</feature>
<keyword evidence="1" id="KW-1133">Transmembrane helix</keyword>
<dbReference type="InterPro" id="IPR050796">
    <property type="entry name" value="SCF_F-box_component"/>
</dbReference>
<name>A0AAD8L0Q6_TARER</name>
<protein>
    <recommendedName>
        <fullName evidence="2">F-box associated beta-propeller type 1 domain-containing protein</fullName>
    </recommendedName>
</protein>
<dbReference type="AlphaFoldDB" id="A0AAD8L0Q6"/>
<sequence length="326" mass="37318">MKLTRFLKRSSIIGSSHGLLCLYGDYQYSHDGLISGKARVVLWNLLLGKVVAVVVRNVAFTRHYSANAESYMNEEMYGSVLGFGVCRETTDPKVVKINYINTNWPREMKSTIPWQVEVFTLSTGAWRRPRCVNLPRRSISFVQFGVGVDVGGVIYWLARNRIIFNGRFRYSYHLIVSFDLTTEEFREINLPDSLARSGGYNLSICKHRESLIVLERHNEAVWMLKDGVPEPLTKVFTIGNTPHISIVYVYVRGFRKTGEPIIEIEEDHSQRSGERPLGVYERNSKHVNNIGIIGMCNSFSVYSFVGTLLLLDQPNVKIYDKRLVRL</sequence>
<dbReference type="InterPro" id="IPR006527">
    <property type="entry name" value="F-box-assoc_dom_typ1"/>
</dbReference>
<evidence type="ECO:0000259" key="2">
    <source>
        <dbReference type="Pfam" id="PF07734"/>
    </source>
</evidence>
<evidence type="ECO:0000313" key="3">
    <source>
        <dbReference type="EMBL" id="KAK1432418.1"/>
    </source>
</evidence>
<feature type="transmembrane region" description="Helical" evidence="1">
    <location>
        <begin position="138"/>
        <end position="158"/>
    </location>
</feature>
<dbReference type="PANTHER" id="PTHR31672">
    <property type="entry name" value="BNACNNG10540D PROTEIN"/>
    <property type="match status" value="1"/>
</dbReference>
<proteinExistence type="predicted"/>
<accession>A0AAD8L0Q6</accession>